<evidence type="ECO:0008006" key="5">
    <source>
        <dbReference type="Google" id="ProtNLM"/>
    </source>
</evidence>
<feature type="compositionally biased region" description="Polar residues" evidence="1">
    <location>
        <begin position="358"/>
        <end position="373"/>
    </location>
</feature>
<feature type="compositionally biased region" description="Low complexity" evidence="1">
    <location>
        <begin position="236"/>
        <end position="245"/>
    </location>
</feature>
<feature type="compositionally biased region" description="Basic and acidic residues" evidence="1">
    <location>
        <begin position="43"/>
        <end position="52"/>
    </location>
</feature>
<feature type="compositionally biased region" description="Basic and acidic residues" evidence="1">
    <location>
        <begin position="496"/>
        <end position="507"/>
    </location>
</feature>
<gene>
    <name evidence="3" type="ORF">BB559_001550</name>
</gene>
<keyword evidence="2" id="KW-0732">Signal</keyword>
<feature type="compositionally biased region" description="Low complexity" evidence="1">
    <location>
        <begin position="512"/>
        <end position="531"/>
    </location>
</feature>
<evidence type="ECO:0000256" key="1">
    <source>
        <dbReference type="SAM" id="MobiDB-lite"/>
    </source>
</evidence>
<evidence type="ECO:0000313" key="3">
    <source>
        <dbReference type="EMBL" id="PVU98484.1"/>
    </source>
</evidence>
<accession>A0A2T9Z1S8</accession>
<evidence type="ECO:0000256" key="2">
    <source>
        <dbReference type="SAM" id="SignalP"/>
    </source>
</evidence>
<feature type="compositionally biased region" description="Polar residues" evidence="1">
    <location>
        <begin position="532"/>
        <end position="547"/>
    </location>
</feature>
<feature type="signal peptide" evidence="2">
    <location>
        <begin position="1"/>
        <end position="23"/>
    </location>
</feature>
<feature type="compositionally biased region" description="Polar residues" evidence="1">
    <location>
        <begin position="447"/>
        <end position="456"/>
    </location>
</feature>
<keyword evidence="4" id="KW-1185">Reference proteome</keyword>
<feature type="region of interest" description="Disordered" evidence="1">
    <location>
        <begin position="152"/>
        <end position="171"/>
    </location>
</feature>
<sequence length="605" mass="68007">MFAYTKFVTVACFLVFMILQSMAAPHMGNKHSRDRSRKHTKEHTREHTREQESTEVQSTPISTDRYSVYGEVYETRGADSYKHEKRQGAPMVGAQCGGIEYMCMPGAPNLFLQCSGGVYIMKECGSGTFCKSSGVGLRQFYGNNKNISLCKKNSASSPKSLSLSLSPQMSDTDPEAFTVSSWASLARSNSHTSDNTWAWSDLAPNPEPISQKDHCTPPPKQKSSHNTPAKHRTSKLNTPSLSNLNNTINLQNQTLLNNNMHPTSVENKDSPPEPLIYPTTVPHPYLHTHSSDSNPYTHLSIFDRAFNNTEILFPQTNSLPTKASPINNMFEPPHQQLIRKPSSSTSFDELASVLSSTSSKHRLSNSFKQPTHTSDTDTPSRGKPKHKPQSSSNLGIDINNKEKWKPHKKDDLVANWLKRGVLSSHTVRRASLPTKNTSKLEKEKHSPTNSNIRNNSLDKLPAVRYKADENGFVKIEMLPKDTTEDQTFKSKTNLVLERHSPKPEFTTKKPFNNQKSSIKNKDSSNNTENNNIPSLPASQNEESSNVKNETKDIFSKPTRWMSGDISFGLDMWKESILTEEQSQTTYEKALFEFLDFQSMDFSRPL</sequence>
<feature type="region of interest" description="Disordered" evidence="1">
    <location>
        <begin position="484"/>
        <end position="551"/>
    </location>
</feature>
<feature type="region of interest" description="Disordered" evidence="1">
    <location>
        <begin position="192"/>
        <end position="245"/>
    </location>
</feature>
<feature type="compositionally biased region" description="Low complexity" evidence="1">
    <location>
        <begin position="152"/>
        <end position="166"/>
    </location>
</feature>
<comment type="caution">
    <text evidence="3">The sequence shown here is derived from an EMBL/GenBank/DDBJ whole genome shotgun (WGS) entry which is preliminary data.</text>
</comment>
<feature type="chain" id="PRO_5015717933" description="Carbohydrate-binding module family 19 domain-containing protein" evidence="2">
    <location>
        <begin position="24"/>
        <end position="605"/>
    </location>
</feature>
<feature type="region of interest" description="Disordered" evidence="1">
    <location>
        <begin position="27"/>
        <end position="60"/>
    </location>
</feature>
<dbReference type="AlphaFoldDB" id="A0A2T9Z1S8"/>
<feature type="region of interest" description="Disordered" evidence="1">
    <location>
        <begin position="358"/>
        <end position="406"/>
    </location>
</feature>
<dbReference type="Proteomes" id="UP000245699">
    <property type="component" value="Unassembled WGS sequence"/>
</dbReference>
<organism evidence="3 4">
    <name type="scientific">Furculomyces boomerangus</name>
    <dbReference type="NCBI Taxonomy" id="61424"/>
    <lineage>
        <taxon>Eukaryota</taxon>
        <taxon>Fungi</taxon>
        <taxon>Fungi incertae sedis</taxon>
        <taxon>Zoopagomycota</taxon>
        <taxon>Kickxellomycotina</taxon>
        <taxon>Harpellomycetes</taxon>
        <taxon>Harpellales</taxon>
        <taxon>Harpellaceae</taxon>
        <taxon>Furculomyces</taxon>
    </lineage>
</organism>
<name>A0A2T9Z1S8_9FUNG</name>
<dbReference type="EMBL" id="MBFT01000079">
    <property type="protein sequence ID" value="PVU98484.1"/>
    <property type="molecule type" value="Genomic_DNA"/>
</dbReference>
<feature type="region of interest" description="Disordered" evidence="1">
    <location>
        <begin position="427"/>
        <end position="456"/>
    </location>
</feature>
<proteinExistence type="predicted"/>
<feature type="compositionally biased region" description="Basic residues" evidence="1">
    <location>
        <begin position="28"/>
        <end position="42"/>
    </location>
</feature>
<reference evidence="3 4" key="1">
    <citation type="journal article" date="2018" name="MBio">
        <title>Comparative Genomics Reveals the Core Gene Toolbox for the Fungus-Insect Symbiosis.</title>
        <authorList>
            <person name="Wang Y."/>
            <person name="Stata M."/>
            <person name="Wang W."/>
            <person name="Stajich J.E."/>
            <person name="White M.M."/>
            <person name="Moncalvo J.M."/>
        </authorList>
    </citation>
    <scope>NUCLEOTIDE SEQUENCE [LARGE SCALE GENOMIC DNA]</scope>
    <source>
        <strain evidence="3 4">AUS-77-4</strain>
    </source>
</reference>
<evidence type="ECO:0000313" key="4">
    <source>
        <dbReference type="Proteomes" id="UP000245699"/>
    </source>
</evidence>
<protein>
    <recommendedName>
        <fullName evidence="5">Carbohydrate-binding module family 19 domain-containing protein</fullName>
    </recommendedName>
</protein>